<accession>A0ABX4UW34</accession>
<evidence type="ECO:0000259" key="3">
    <source>
        <dbReference type="Pfam" id="PF14870"/>
    </source>
</evidence>
<dbReference type="InterPro" id="IPR028203">
    <property type="entry name" value="PSII_CF48-like_dom"/>
</dbReference>
<evidence type="ECO:0000313" key="4">
    <source>
        <dbReference type="EMBL" id="PMS24539.1"/>
    </source>
</evidence>
<reference evidence="4 5" key="1">
    <citation type="submission" date="2018-01" db="EMBL/GenBank/DDBJ databases">
        <title>Whole genome analyses suggest that Burkholderia sensu lato contains two further novel genera in the rhizoxinica-symbiotica group Mycetohabitans gen. nov., and Trinickia gen. nov.: implications for the evolution of diazotrophy and nodulation in the Burkholderiaceae.</title>
        <authorList>
            <person name="Estrada-de los Santos P."/>
            <person name="Palmer M."/>
            <person name="Chavez-Ramirez B."/>
            <person name="Beukes C."/>
            <person name="Steenkamp E.T."/>
            <person name="Hirsch A.M."/>
            <person name="Manyaka P."/>
            <person name="Maluk M."/>
            <person name="Lafos M."/>
            <person name="Crook M."/>
            <person name="Gross E."/>
            <person name="Simon M.F."/>
            <person name="Bueno dos Reis Junior F."/>
            <person name="Poole P.S."/>
            <person name="Venter S.N."/>
            <person name="James E.K."/>
        </authorList>
    </citation>
    <scope>NUCLEOTIDE SEQUENCE [LARGE SCALE GENOMIC DNA]</scope>
    <source>
        <strain evidence="4 5">WSM 3937</strain>
    </source>
</reference>
<dbReference type="Gene3D" id="2.130.10.10">
    <property type="entry name" value="YVTN repeat-like/Quinoprotein amine dehydrogenase"/>
    <property type="match status" value="1"/>
</dbReference>
<evidence type="ECO:0000256" key="1">
    <source>
        <dbReference type="ARBA" id="ARBA00022531"/>
    </source>
</evidence>
<proteinExistence type="predicted"/>
<keyword evidence="1" id="KW-0602">Photosynthesis</keyword>
<dbReference type="EMBL" id="PNXY01000034">
    <property type="protein sequence ID" value="PMS24539.1"/>
    <property type="molecule type" value="Genomic_DNA"/>
</dbReference>
<dbReference type="PANTHER" id="PTHR47199">
    <property type="entry name" value="PHOTOSYSTEM II STABILITY/ASSEMBLY FACTOR HCF136, CHLOROPLASTIC"/>
    <property type="match status" value="1"/>
</dbReference>
<dbReference type="Proteomes" id="UP000235659">
    <property type="component" value="Unassembled WGS sequence"/>
</dbReference>
<organism evidence="4 5">
    <name type="scientific">Paraburkholderia rhynchosiae</name>
    <dbReference type="NCBI Taxonomy" id="487049"/>
    <lineage>
        <taxon>Bacteria</taxon>
        <taxon>Pseudomonadati</taxon>
        <taxon>Pseudomonadota</taxon>
        <taxon>Betaproteobacteria</taxon>
        <taxon>Burkholderiales</taxon>
        <taxon>Burkholderiaceae</taxon>
        <taxon>Paraburkholderia</taxon>
    </lineage>
</organism>
<keyword evidence="2" id="KW-0604">Photosystem II</keyword>
<name>A0ABX4UW34_9BURK</name>
<evidence type="ECO:0000256" key="2">
    <source>
        <dbReference type="ARBA" id="ARBA00023276"/>
    </source>
</evidence>
<keyword evidence="5" id="KW-1185">Reference proteome</keyword>
<dbReference type="InterPro" id="IPR015943">
    <property type="entry name" value="WD40/YVTN_repeat-like_dom_sf"/>
</dbReference>
<feature type="domain" description="Photosynthesis system II assembly factor Ycf48/Hcf136-like" evidence="3">
    <location>
        <begin position="43"/>
        <end position="89"/>
    </location>
</feature>
<dbReference type="SUPFAM" id="SSF50939">
    <property type="entry name" value="Sialidases"/>
    <property type="match status" value="1"/>
</dbReference>
<feature type="domain" description="Photosynthesis system II assembly factor Ycf48/Hcf136-like" evidence="3">
    <location>
        <begin position="132"/>
        <end position="198"/>
    </location>
</feature>
<comment type="caution">
    <text evidence="4">The sequence shown here is derived from an EMBL/GenBank/DDBJ whole genome shotgun (WGS) entry which is preliminary data.</text>
</comment>
<protein>
    <recommendedName>
        <fullName evidence="3">Photosynthesis system II assembly factor Ycf48/Hcf136-like domain-containing protein</fullName>
    </recommendedName>
</protein>
<sequence length="336" mass="35979">MDVPATPSLLAARAPLIGVTRAGHRIVAVGLRGDIVYSDDEGRTWAQAKVPVSTDLVAVSFPDAKRGWAVGHGGVVIHTDDGGATWVKQVDGRRLSELAVNYYKQMLGDSSSVEVKRAFRDAKALASDGSSEALLDVFFESEKRGFIVGTFNRIFRTEDGGKTWIPWMERTGNPDDFHFYSVHGDGERILLTGEHGMVWKLNRAKGIFEPRPTPYKGTLFGSLESGNDVVVYGMRGSLFQSSDGCATWKKVEVPNRAGITGGVVLADGAFLLVNQAGIALLSRDGGNSFETVKLARPMSYFGAGGFADGNVALVGADGVVVETVPQFSHSATHSVN</sequence>
<dbReference type="PANTHER" id="PTHR47199:SF2">
    <property type="entry name" value="PHOTOSYSTEM II STABILITY_ASSEMBLY FACTOR HCF136, CHLOROPLASTIC"/>
    <property type="match status" value="1"/>
</dbReference>
<dbReference type="Pfam" id="PF14870">
    <property type="entry name" value="PSII_BNR"/>
    <property type="match status" value="2"/>
</dbReference>
<dbReference type="InterPro" id="IPR036278">
    <property type="entry name" value="Sialidase_sf"/>
</dbReference>
<gene>
    <name evidence="4" type="ORF">C0Z16_30740</name>
</gene>
<evidence type="ECO:0000313" key="5">
    <source>
        <dbReference type="Proteomes" id="UP000235659"/>
    </source>
</evidence>